<accession>A0AAD5JGJ1</accession>
<feature type="transmembrane region" description="Helical" evidence="1">
    <location>
        <begin position="33"/>
        <end position="58"/>
    </location>
</feature>
<name>A0AAD5JGJ1_ACENE</name>
<feature type="transmembrane region" description="Helical" evidence="1">
    <location>
        <begin position="125"/>
        <end position="151"/>
    </location>
</feature>
<keyword evidence="1" id="KW-1133">Transmembrane helix</keyword>
<reference evidence="3" key="1">
    <citation type="journal article" date="2022" name="Plant J.">
        <title>Strategies of tolerance reflected in two North American maple genomes.</title>
        <authorList>
            <person name="McEvoy S.L."/>
            <person name="Sezen U.U."/>
            <person name="Trouern-Trend A."/>
            <person name="McMahon S.M."/>
            <person name="Schaberg P.G."/>
            <person name="Yang J."/>
            <person name="Wegrzyn J.L."/>
            <person name="Swenson N.G."/>
        </authorList>
    </citation>
    <scope>NUCLEOTIDE SEQUENCE</scope>
    <source>
        <strain evidence="3">91603</strain>
    </source>
</reference>
<keyword evidence="1" id="KW-0812">Transmembrane</keyword>
<dbReference type="EMBL" id="JAJSOW010000001">
    <property type="protein sequence ID" value="KAI9199926.1"/>
    <property type="molecule type" value="Genomic_DNA"/>
</dbReference>
<comment type="caution">
    <text evidence="3">The sequence shown here is derived from an EMBL/GenBank/DDBJ whole genome shotgun (WGS) entry which is preliminary data.</text>
</comment>
<feature type="transmembrane region" description="Helical" evidence="1">
    <location>
        <begin position="224"/>
        <end position="245"/>
    </location>
</feature>
<reference evidence="3" key="2">
    <citation type="submission" date="2023-02" db="EMBL/GenBank/DDBJ databases">
        <authorList>
            <person name="Swenson N.G."/>
            <person name="Wegrzyn J.L."/>
            <person name="Mcevoy S.L."/>
        </authorList>
    </citation>
    <scope>NUCLEOTIDE SEQUENCE</scope>
    <source>
        <strain evidence="3">91603</strain>
        <tissue evidence="3">Leaf</tissue>
    </source>
</reference>
<protein>
    <recommendedName>
        <fullName evidence="2">DUF2062 domain-containing protein</fullName>
    </recommendedName>
</protein>
<dbReference type="PANTHER" id="PTHR35102:SF1">
    <property type="entry name" value="E3 UBIQUITIN-PROTEIN LIGASE"/>
    <property type="match status" value="1"/>
</dbReference>
<organism evidence="3 4">
    <name type="scientific">Acer negundo</name>
    <name type="common">Box elder</name>
    <dbReference type="NCBI Taxonomy" id="4023"/>
    <lineage>
        <taxon>Eukaryota</taxon>
        <taxon>Viridiplantae</taxon>
        <taxon>Streptophyta</taxon>
        <taxon>Embryophyta</taxon>
        <taxon>Tracheophyta</taxon>
        <taxon>Spermatophyta</taxon>
        <taxon>Magnoliopsida</taxon>
        <taxon>eudicotyledons</taxon>
        <taxon>Gunneridae</taxon>
        <taxon>Pentapetalae</taxon>
        <taxon>rosids</taxon>
        <taxon>malvids</taxon>
        <taxon>Sapindales</taxon>
        <taxon>Sapindaceae</taxon>
        <taxon>Hippocastanoideae</taxon>
        <taxon>Acereae</taxon>
        <taxon>Acer</taxon>
    </lineage>
</organism>
<gene>
    <name evidence="3" type="ORF">LWI28_000408</name>
</gene>
<evidence type="ECO:0000259" key="2">
    <source>
        <dbReference type="Pfam" id="PF09835"/>
    </source>
</evidence>
<sequence length="254" mass="28194">MILGPWFNKKVIDPVLEILKRGTEPKELAFSTALGFTLGLFPICGVPVFLCGMAIAVLKSNCHAASMMLANFVSTPVELSLVVPFLRFGETITGGSHFPLTSDALKKVLTGQASQEILISIGHALLGWLVAAPFIFAALYIVLLPVFKILVIKFNSGPLSPKLPLNSLTDLKIKYQGFILWRLLELLFKVVIIHSLAVATVTVYRSSNFYQWQVFATDRRSHDLTSLSSIYSANQLIFFWLYMVIWRTGQPVST</sequence>
<dbReference type="Proteomes" id="UP001064489">
    <property type="component" value="Chromosome 9"/>
</dbReference>
<proteinExistence type="predicted"/>
<evidence type="ECO:0000256" key="1">
    <source>
        <dbReference type="SAM" id="Phobius"/>
    </source>
</evidence>
<feature type="domain" description="DUF2062" evidence="2">
    <location>
        <begin position="17"/>
        <end position="151"/>
    </location>
</feature>
<dbReference type="AlphaFoldDB" id="A0AAD5JGJ1"/>
<feature type="transmembrane region" description="Helical" evidence="1">
    <location>
        <begin position="186"/>
        <end position="204"/>
    </location>
</feature>
<dbReference type="PANTHER" id="PTHR35102">
    <property type="entry name" value="E3 UBIQUITIN-PROTEIN LIGASE"/>
    <property type="match status" value="1"/>
</dbReference>
<dbReference type="Pfam" id="PF09835">
    <property type="entry name" value="DUF2062"/>
    <property type="match status" value="1"/>
</dbReference>
<keyword evidence="1" id="KW-0472">Membrane</keyword>
<keyword evidence="4" id="KW-1185">Reference proteome</keyword>
<evidence type="ECO:0000313" key="3">
    <source>
        <dbReference type="EMBL" id="KAI9199926.1"/>
    </source>
</evidence>
<evidence type="ECO:0000313" key="4">
    <source>
        <dbReference type="Proteomes" id="UP001064489"/>
    </source>
</evidence>
<dbReference type="InterPro" id="IPR018639">
    <property type="entry name" value="DUF2062"/>
</dbReference>